<evidence type="ECO:0000313" key="2">
    <source>
        <dbReference type="EMBL" id="GJS55379.1"/>
    </source>
</evidence>
<comment type="caution">
    <text evidence="2">The sequence shown here is derived from an EMBL/GenBank/DDBJ whole genome shotgun (WGS) entry which is preliminary data.</text>
</comment>
<dbReference type="Pfam" id="PF25597">
    <property type="entry name" value="SH3_retrovirus"/>
    <property type="match status" value="1"/>
</dbReference>
<feature type="domain" description="Integrase catalytic" evidence="1">
    <location>
        <begin position="1"/>
        <end position="136"/>
    </location>
</feature>
<dbReference type="PANTHER" id="PTHR42648">
    <property type="entry name" value="TRANSPOSASE, PUTATIVE-RELATED"/>
    <property type="match status" value="1"/>
</dbReference>
<dbReference type="Proteomes" id="UP001151760">
    <property type="component" value="Unassembled WGS sequence"/>
</dbReference>
<proteinExistence type="predicted"/>
<evidence type="ECO:0000313" key="3">
    <source>
        <dbReference type="Proteomes" id="UP001151760"/>
    </source>
</evidence>
<dbReference type="InterPro" id="IPR012337">
    <property type="entry name" value="RNaseH-like_sf"/>
</dbReference>
<dbReference type="Gene3D" id="3.30.420.10">
    <property type="entry name" value="Ribonuclease H-like superfamily/Ribonuclease H"/>
    <property type="match status" value="1"/>
</dbReference>
<dbReference type="InterPro" id="IPR039537">
    <property type="entry name" value="Retrotran_Ty1/copia-like"/>
</dbReference>
<dbReference type="InterPro" id="IPR036397">
    <property type="entry name" value="RNaseH_sf"/>
</dbReference>
<protein>
    <submittedName>
        <fullName evidence="2">Retrovirus-related pol polyprotein from transposon TNT 1-94</fullName>
    </submittedName>
</protein>
<dbReference type="PROSITE" id="PS50994">
    <property type="entry name" value="INTEGRASE"/>
    <property type="match status" value="1"/>
</dbReference>
<dbReference type="EMBL" id="BQNB010008864">
    <property type="protein sequence ID" value="GJS55379.1"/>
    <property type="molecule type" value="Genomic_DNA"/>
</dbReference>
<reference evidence="2" key="2">
    <citation type="submission" date="2022-01" db="EMBL/GenBank/DDBJ databases">
        <authorList>
            <person name="Yamashiro T."/>
            <person name="Shiraishi A."/>
            <person name="Satake H."/>
            <person name="Nakayama K."/>
        </authorList>
    </citation>
    <scope>NUCLEOTIDE SEQUENCE</scope>
</reference>
<dbReference type="InterPro" id="IPR057670">
    <property type="entry name" value="SH3_retrovirus"/>
</dbReference>
<dbReference type="PANTHER" id="PTHR42648:SF21">
    <property type="entry name" value="CYSTEINE-RICH RLK (RECEPTOR-LIKE PROTEIN KINASE) 8"/>
    <property type="match status" value="1"/>
</dbReference>
<sequence>MDRGCSKHMRATESSSKLTRHTIERYRGNLYTLVIVDDYSRTDYDREFDNEVQLGEFCNANGITHNFSAARTPQLNGVVEWKNRTLQEMITIILNEQSLPQKFWCNIVDTSTYILNRILIRAILGKTPYELLRGRKPTLDYIKVFGRKYIILNTKDYLIKFDPKSYEGVFLGYSQNSKAYIILDKHTIKIEESLNVIFDETPTPSKTSPLVDDDLDEEEAIKVTKKKKLENNIEDETLEVDEIVTIKESKNHPLDNVIGNLN</sequence>
<accession>A0ABQ4WR69</accession>
<keyword evidence="3" id="KW-1185">Reference proteome</keyword>
<evidence type="ECO:0000259" key="1">
    <source>
        <dbReference type="PROSITE" id="PS50994"/>
    </source>
</evidence>
<gene>
    <name evidence="2" type="ORF">Tco_0628741</name>
</gene>
<dbReference type="InterPro" id="IPR001584">
    <property type="entry name" value="Integrase_cat-core"/>
</dbReference>
<organism evidence="2 3">
    <name type="scientific">Tanacetum coccineum</name>
    <dbReference type="NCBI Taxonomy" id="301880"/>
    <lineage>
        <taxon>Eukaryota</taxon>
        <taxon>Viridiplantae</taxon>
        <taxon>Streptophyta</taxon>
        <taxon>Embryophyta</taxon>
        <taxon>Tracheophyta</taxon>
        <taxon>Spermatophyta</taxon>
        <taxon>Magnoliopsida</taxon>
        <taxon>eudicotyledons</taxon>
        <taxon>Gunneridae</taxon>
        <taxon>Pentapetalae</taxon>
        <taxon>asterids</taxon>
        <taxon>campanulids</taxon>
        <taxon>Asterales</taxon>
        <taxon>Asteraceae</taxon>
        <taxon>Asteroideae</taxon>
        <taxon>Anthemideae</taxon>
        <taxon>Anthemidinae</taxon>
        <taxon>Tanacetum</taxon>
    </lineage>
</organism>
<dbReference type="SUPFAM" id="SSF53098">
    <property type="entry name" value="Ribonuclease H-like"/>
    <property type="match status" value="1"/>
</dbReference>
<name>A0ABQ4WR69_9ASTR</name>
<reference evidence="2" key="1">
    <citation type="journal article" date="2022" name="Int. J. Mol. Sci.">
        <title>Draft Genome of Tanacetum Coccineum: Genomic Comparison of Closely Related Tanacetum-Family Plants.</title>
        <authorList>
            <person name="Yamashiro T."/>
            <person name="Shiraishi A."/>
            <person name="Nakayama K."/>
            <person name="Satake H."/>
        </authorList>
    </citation>
    <scope>NUCLEOTIDE SEQUENCE</scope>
</reference>